<dbReference type="InterPro" id="IPR042280">
    <property type="entry name" value="SLC3A2"/>
</dbReference>
<dbReference type="RefSeq" id="XP_028566479.1">
    <property type="nucleotide sequence ID" value="XM_028710646.1"/>
</dbReference>
<dbReference type="GO" id="GO:0015823">
    <property type="term" value="P:phenylalanine transport"/>
    <property type="evidence" value="ECO:0007669"/>
    <property type="project" value="Ensembl"/>
</dbReference>
<evidence type="ECO:0000256" key="1">
    <source>
        <dbReference type="SAM" id="MobiDB-lite"/>
    </source>
</evidence>
<dbReference type="InterPro" id="IPR031984">
    <property type="entry name" value="SLC3A2_N"/>
</dbReference>
<dbReference type="GO" id="GO:0015828">
    <property type="term" value="P:tyrosine transport"/>
    <property type="evidence" value="ECO:0007669"/>
    <property type="project" value="Ensembl"/>
</dbReference>
<dbReference type="InterPro" id="IPR013780">
    <property type="entry name" value="Glyco_hydro_b"/>
</dbReference>
<dbReference type="GO" id="GO:0003725">
    <property type="term" value="F:double-stranded RNA binding"/>
    <property type="evidence" value="ECO:0007669"/>
    <property type="project" value="Ensembl"/>
</dbReference>
<dbReference type="GO" id="GO:0046982">
    <property type="term" value="F:protein heterodimerization activity"/>
    <property type="evidence" value="ECO:0007669"/>
    <property type="project" value="Ensembl"/>
</dbReference>
<keyword evidence="5" id="KW-1185">Reference proteome</keyword>
<dbReference type="InterPro" id="IPR006047">
    <property type="entry name" value="GH13_cat_dom"/>
</dbReference>
<dbReference type="GO" id="GO:0015824">
    <property type="term" value="P:proline transport"/>
    <property type="evidence" value="ECO:0007669"/>
    <property type="project" value="Ensembl"/>
</dbReference>
<name>A0A670JR61_PODMU</name>
<dbReference type="InterPro" id="IPR017853">
    <property type="entry name" value="GH"/>
</dbReference>
<dbReference type="CTD" id="6520"/>
<reference evidence="4" key="2">
    <citation type="submission" date="2025-08" db="UniProtKB">
        <authorList>
            <consortium name="Ensembl"/>
        </authorList>
    </citation>
    <scope>IDENTIFICATION</scope>
</reference>
<dbReference type="PANTHER" id="PTHR46673">
    <property type="entry name" value="4F2 CELL-SURFACE ANTIGEN HEAVY CHAIN"/>
    <property type="match status" value="1"/>
</dbReference>
<dbReference type="GO" id="GO:0015829">
    <property type="term" value="P:valine transport"/>
    <property type="evidence" value="ECO:0007669"/>
    <property type="project" value="Ensembl"/>
</dbReference>
<dbReference type="GO" id="GO:1902024">
    <property type="term" value="P:L-histidine transport"/>
    <property type="evidence" value="ECO:0007669"/>
    <property type="project" value="Ensembl"/>
</dbReference>
<dbReference type="SUPFAM" id="SSF51011">
    <property type="entry name" value="Glycosyl hydrolase domain"/>
    <property type="match status" value="1"/>
</dbReference>
<dbReference type="GO" id="GO:0015818">
    <property type="term" value="P:isoleucine transport"/>
    <property type="evidence" value="ECO:0007669"/>
    <property type="project" value="Ensembl"/>
</dbReference>
<gene>
    <name evidence="4" type="primary">SLC3A2</name>
</gene>
<dbReference type="Proteomes" id="UP000472272">
    <property type="component" value="Chromosome 16"/>
</dbReference>
<dbReference type="PANTHER" id="PTHR46673:SF1">
    <property type="entry name" value="4F2 CELL-SURFACE ANTIGEN HEAVY CHAIN"/>
    <property type="match status" value="1"/>
</dbReference>
<evidence type="ECO:0000313" key="5">
    <source>
        <dbReference type="Proteomes" id="UP000472272"/>
    </source>
</evidence>
<dbReference type="RefSeq" id="XP_028566478.1">
    <property type="nucleotide sequence ID" value="XM_028710645.1"/>
</dbReference>
<dbReference type="GO" id="GO:0070327">
    <property type="term" value="P:thyroid hormone transport"/>
    <property type="evidence" value="ECO:0007669"/>
    <property type="project" value="Ensembl"/>
</dbReference>
<dbReference type="GO" id="GO:0016324">
    <property type="term" value="C:apical plasma membrane"/>
    <property type="evidence" value="ECO:0007669"/>
    <property type="project" value="Ensembl"/>
</dbReference>
<feature type="domain" description="Glycosyl hydrolase family 13 catalytic" evidence="3">
    <location>
        <begin position="136"/>
        <end position="419"/>
    </location>
</feature>
<dbReference type="GO" id="GO:1903801">
    <property type="term" value="P:L-leucine import across plasma membrane"/>
    <property type="evidence" value="ECO:0007669"/>
    <property type="project" value="Ensembl"/>
</dbReference>
<dbReference type="SUPFAM" id="SSF51445">
    <property type="entry name" value="(Trans)glycosidases"/>
    <property type="match status" value="1"/>
</dbReference>
<dbReference type="GO" id="GO:1904273">
    <property type="term" value="P:L-alanine import across plasma membrane"/>
    <property type="evidence" value="ECO:0007669"/>
    <property type="project" value="Ensembl"/>
</dbReference>
<sequence length="556" mass="61804">MTSPGVTPDTELDMKDVELNEMETEKQPMNASSPLASSPGSLGEKNGVVKVKVAEEEEEESAMVAKFTGLSKEELLKVAGTPTWVRTRWALLILFWLGWLGMLAGAVVIIVQAPRCKDLPKQEWWQKGGIYRIQDVAGFQDSGDDNVGDLAGLKQQMDYLSKLKVKGLVIGPLHVNPENDQAGTNLKDIDKRYGTLDEFREVLQVAKKKSLKVVLDLTPNYRSQSPWFSQEISLNKDLQDKMKEAITFWLEEGVSGIQIGGVEHLNDTQILSEWKNLTEEYSVDDHTRVLIAVTHRQDAEGIFSLLNETTGVDLLSSPYLLGLVRGGQEDSTRGEAAAKMIRQYIQEAGDKWPSWSVGRPDIGHLASPMGEPLLRLFHLLLYTLPGTPFTDYGDEIGLRDLPGQPAASSVIRMQWDNSANFGFSKANQQQVNTAASNVTVQSQNSDPASVLSFFKQLSELRGKERSLLHGEYTEAETSNPSVFAYLRVWDQNKRYLVVLNFAPRDQTISIVTSPPLPDQVTVELSTQPTEEKKQLSVRELKLAPSEGLLLSFPYVA</sequence>
<dbReference type="GeneTree" id="ENSGT00940000156646"/>
<dbReference type="GO" id="GO:1990184">
    <property type="term" value="C:amino acid transport complex"/>
    <property type="evidence" value="ECO:0007669"/>
    <property type="project" value="Ensembl"/>
</dbReference>
<feature type="transmembrane region" description="Helical" evidence="2">
    <location>
        <begin position="89"/>
        <end position="111"/>
    </location>
</feature>
<dbReference type="GO" id="GO:0015827">
    <property type="term" value="P:tryptophan transport"/>
    <property type="evidence" value="ECO:0007669"/>
    <property type="project" value="Ensembl"/>
</dbReference>
<dbReference type="GO" id="GO:0015821">
    <property type="term" value="P:methionine transport"/>
    <property type="evidence" value="ECO:0007669"/>
    <property type="project" value="Ensembl"/>
</dbReference>
<accession>A0A670JR61</accession>
<dbReference type="GO" id="GO:0046718">
    <property type="term" value="P:symbiont entry into host cell"/>
    <property type="evidence" value="ECO:0007669"/>
    <property type="project" value="Ensembl"/>
</dbReference>
<dbReference type="Gene3D" id="2.60.40.1180">
    <property type="entry name" value="Golgi alpha-mannosidase II"/>
    <property type="match status" value="1"/>
</dbReference>
<evidence type="ECO:0000256" key="2">
    <source>
        <dbReference type="SAM" id="Phobius"/>
    </source>
</evidence>
<dbReference type="RefSeq" id="XP_028566477.1">
    <property type="nucleotide sequence ID" value="XM_028710644.1"/>
</dbReference>
<feature type="compositionally biased region" description="Low complexity" evidence="1">
    <location>
        <begin position="31"/>
        <end position="46"/>
    </location>
</feature>
<dbReference type="GO" id="GO:0009986">
    <property type="term" value="C:cell surface"/>
    <property type="evidence" value="ECO:0007669"/>
    <property type="project" value="Ensembl"/>
</dbReference>
<dbReference type="Pfam" id="PF00128">
    <property type="entry name" value="Alpha-amylase"/>
    <property type="match status" value="2"/>
</dbReference>
<keyword evidence="2" id="KW-0812">Transmembrane</keyword>
<dbReference type="GO" id="GO:0140272">
    <property type="term" value="F:exogenous protein binding"/>
    <property type="evidence" value="ECO:0007669"/>
    <property type="project" value="Ensembl"/>
</dbReference>
<dbReference type="GO" id="GO:0043330">
    <property type="term" value="P:response to exogenous dsRNA"/>
    <property type="evidence" value="ECO:0007669"/>
    <property type="project" value="Ensembl"/>
</dbReference>
<organism evidence="4 5">
    <name type="scientific">Podarcis muralis</name>
    <name type="common">Wall lizard</name>
    <name type="synonym">Lacerta muralis</name>
    <dbReference type="NCBI Taxonomy" id="64176"/>
    <lineage>
        <taxon>Eukaryota</taxon>
        <taxon>Metazoa</taxon>
        <taxon>Chordata</taxon>
        <taxon>Craniata</taxon>
        <taxon>Vertebrata</taxon>
        <taxon>Euteleostomi</taxon>
        <taxon>Lepidosauria</taxon>
        <taxon>Squamata</taxon>
        <taxon>Bifurcata</taxon>
        <taxon>Unidentata</taxon>
        <taxon>Episquamata</taxon>
        <taxon>Laterata</taxon>
        <taxon>Lacertibaenia</taxon>
        <taxon>Lacertidae</taxon>
        <taxon>Podarcis</taxon>
    </lineage>
</organism>
<feature type="compositionally biased region" description="Basic and acidic residues" evidence="1">
    <location>
        <begin position="12"/>
        <end position="26"/>
    </location>
</feature>
<feature type="region of interest" description="Disordered" evidence="1">
    <location>
        <begin position="1"/>
        <end position="46"/>
    </location>
</feature>
<dbReference type="GO" id="GO:0016323">
    <property type="term" value="C:basolateral plasma membrane"/>
    <property type="evidence" value="ECO:0007669"/>
    <property type="project" value="Ensembl"/>
</dbReference>
<dbReference type="GeneID" id="114586822"/>
<dbReference type="GO" id="GO:0005975">
    <property type="term" value="P:carbohydrate metabolic process"/>
    <property type="evidence" value="ECO:0007669"/>
    <property type="project" value="InterPro"/>
</dbReference>
<dbReference type="Ensembl" id="ENSPMRT00000029189.1">
    <property type="protein sequence ID" value="ENSPMRP00000027523.1"/>
    <property type="gene ID" value="ENSPMRG00000017758.1"/>
</dbReference>
<dbReference type="Pfam" id="PF16028">
    <property type="entry name" value="SLC3A2_N"/>
    <property type="match status" value="1"/>
</dbReference>
<dbReference type="Gene3D" id="3.20.20.80">
    <property type="entry name" value="Glycosidases"/>
    <property type="match status" value="1"/>
</dbReference>
<dbReference type="SMART" id="SM00642">
    <property type="entry name" value="Aamy"/>
    <property type="match status" value="1"/>
</dbReference>
<dbReference type="GO" id="GO:0015190">
    <property type="term" value="F:L-leucine transmembrane transporter activity"/>
    <property type="evidence" value="ECO:0007669"/>
    <property type="project" value="Ensembl"/>
</dbReference>
<evidence type="ECO:0000313" key="4">
    <source>
        <dbReference type="Ensembl" id="ENSPMRP00000027523.1"/>
    </source>
</evidence>
<reference evidence="4" key="3">
    <citation type="submission" date="2025-09" db="UniProtKB">
        <authorList>
            <consortium name="Ensembl"/>
        </authorList>
    </citation>
    <scope>IDENTIFICATION</scope>
</reference>
<evidence type="ECO:0000259" key="3">
    <source>
        <dbReference type="SMART" id="SM00642"/>
    </source>
</evidence>
<dbReference type="OMA" id="PERETGQ"/>
<protein>
    <submittedName>
        <fullName evidence="4">Solute carrier family 3 member 2</fullName>
    </submittedName>
</protein>
<dbReference type="AlphaFoldDB" id="A0A670JR61"/>
<reference evidence="4 5" key="1">
    <citation type="journal article" date="2019" name="Proc. Natl. Acad. Sci. U.S.A.">
        <title>Regulatory changes in pterin and carotenoid genes underlie balanced color polymorphisms in the wall lizard.</title>
        <authorList>
            <person name="Andrade P."/>
            <person name="Pinho C."/>
            <person name="Perez I de Lanuza G."/>
            <person name="Afonso S."/>
            <person name="Brejcha J."/>
            <person name="Rubin C.J."/>
            <person name="Wallerman O."/>
            <person name="Pereira P."/>
            <person name="Sabatino S.J."/>
            <person name="Bellati A."/>
            <person name="Pellitteri-Rosa D."/>
            <person name="Bosakova Z."/>
            <person name="Bunikis I."/>
            <person name="Carretero M.A."/>
            <person name="Feiner N."/>
            <person name="Marsik P."/>
            <person name="Pauperio F."/>
            <person name="Salvi D."/>
            <person name="Soler L."/>
            <person name="While G.M."/>
            <person name="Uller T."/>
            <person name="Font E."/>
            <person name="Andersson L."/>
            <person name="Carneiro M."/>
        </authorList>
    </citation>
    <scope>NUCLEOTIDE SEQUENCE</scope>
</reference>
<keyword evidence="2" id="KW-0472">Membrane</keyword>
<proteinExistence type="predicted"/>
<keyword evidence="2" id="KW-1133">Transmembrane helix</keyword>
<dbReference type="GO" id="GO:0015173">
    <property type="term" value="F:aromatic amino acid transmembrane transporter activity"/>
    <property type="evidence" value="ECO:0007669"/>
    <property type="project" value="Ensembl"/>
</dbReference>
<dbReference type="GO" id="GO:0015180">
    <property type="term" value="F:L-alanine transmembrane transporter activity"/>
    <property type="evidence" value="ECO:0007669"/>
    <property type="project" value="Ensembl"/>
</dbReference>
<dbReference type="GO" id="GO:0005654">
    <property type="term" value="C:nucleoplasm"/>
    <property type="evidence" value="ECO:0007669"/>
    <property type="project" value="Ensembl"/>
</dbReference>